<dbReference type="EMBL" id="VISO01000003">
    <property type="protein sequence ID" value="TVZ64084.1"/>
    <property type="molecule type" value="Genomic_DNA"/>
</dbReference>
<comment type="caution">
    <text evidence="2">The sequence shown here is derived from an EMBL/GenBank/DDBJ whole genome shotgun (WGS) entry which is preliminary data.</text>
</comment>
<name>A0A559SNZ5_9HYPH</name>
<evidence type="ECO:0000313" key="3">
    <source>
        <dbReference type="Proteomes" id="UP000319824"/>
    </source>
</evidence>
<reference evidence="2 3" key="1">
    <citation type="submission" date="2019-06" db="EMBL/GenBank/DDBJ databases">
        <title>Pac Bio to generate improved reference genome sequences for organisms with transposon mutant libraries (support for FEBA project).</title>
        <authorList>
            <person name="Blow M."/>
        </authorList>
    </citation>
    <scope>NUCLEOTIDE SEQUENCE [LARGE SCALE GENOMIC DNA]</scope>
    <source>
        <strain evidence="2 3">USDA 1844</strain>
    </source>
</reference>
<evidence type="ECO:0000256" key="1">
    <source>
        <dbReference type="SAM" id="Phobius"/>
    </source>
</evidence>
<keyword evidence="1" id="KW-0472">Membrane</keyword>
<keyword evidence="1" id="KW-1133">Transmembrane helix</keyword>
<keyword evidence="1" id="KW-0812">Transmembrane</keyword>
<dbReference type="AlphaFoldDB" id="A0A559SNZ5"/>
<proteinExistence type="predicted"/>
<accession>A0A559SNZ5</accession>
<sequence length="145" mass="15705">MTAAGPALTVPKFEQLRSVKVGVHVSESFFSPVKVHVGFPLIDFRRVRDLPPGVRRLLIAPKPNDVNTLCSRGVAPRKPRQIKGRIAAAFFIYVTTTTYFLRGTFGTALAFFGASLTSAFAFLTAVFLAFAFVFSSPSSSSSASR</sequence>
<feature type="transmembrane region" description="Helical" evidence="1">
    <location>
        <begin position="86"/>
        <end position="102"/>
    </location>
</feature>
<organism evidence="2 3">
    <name type="scientific">Rhizobium mongolense USDA 1844</name>
    <dbReference type="NCBI Taxonomy" id="1079460"/>
    <lineage>
        <taxon>Bacteria</taxon>
        <taxon>Pseudomonadati</taxon>
        <taxon>Pseudomonadota</taxon>
        <taxon>Alphaproteobacteria</taxon>
        <taxon>Hyphomicrobiales</taxon>
        <taxon>Rhizobiaceae</taxon>
        <taxon>Rhizobium/Agrobacterium group</taxon>
        <taxon>Rhizobium</taxon>
    </lineage>
</organism>
<evidence type="ECO:0000313" key="2">
    <source>
        <dbReference type="EMBL" id="TVZ64084.1"/>
    </source>
</evidence>
<dbReference type="Proteomes" id="UP000319824">
    <property type="component" value="Unassembled WGS sequence"/>
</dbReference>
<feature type="transmembrane region" description="Helical" evidence="1">
    <location>
        <begin position="108"/>
        <end position="135"/>
    </location>
</feature>
<protein>
    <submittedName>
        <fullName evidence="2">Uncharacterized protein</fullName>
    </submittedName>
</protein>
<gene>
    <name evidence="2" type="ORF">BCL32_4282</name>
</gene>